<dbReference type="RefSeq" id="WP_039221860.1">
    <property type="nucleotide sequence ID" value="NZ_JWLW01000023.1"/>
</dbReference>
<evidence type="ECO:0000256" key="14">
    <source>
        <dbReference type="SAM" id="MobiDB-lite"/>
    </source>
</evidence>
<feature type="compositionally biased region" description="Polar residues" evidence="14">
    <location>
        <begin position="241"/>
        <end position="250"/>
    </location>
</feature>
<keyword evidence="11" id="KW-0234">DNA repair</keyword>
<dbReference type="Pfam" id="PF04679">
    <property type="entry name" value="DNA_ligase_A_C"/>
    <property type="match status" value="1"/>
</dbReference>
<keyword evidence="5" id="KW-0479">Metal-binding</keyword>
<dbReference type="Proteomes" id="UP000031197">
    <property type="component" value="Unassembled WGS sequence"/>
</dbReference>
<feature type="compositionally biased region" description="Low complexity" evidence="14">
    <location>
        <begin position="305"/>
        <end position="316"/>
    </location>
</feature>
<dbReference type="PANTHER" id="PTHR45674">
    <property type="entry name" value="DNA LIGASE 1/3 FAMILY MEMBER"/>
    <property type="match status" value="1"/>
</dbReference>
<dbReference type="OrthoDB" id="9767858at2"/>
<keyword evidence="17" id="KW-1185">Reference proteome</keyword>
<dbReference type="PANTHER" id="PTHR45674:SF13">
    <property type="entry name" value="DNA LIGASE-RELATED"/>
    <property type="match status" value="1"/>
</dbReference>
<evidence type="ECO:0000313" key="16">
    <source>
        <dbReference type="EMBL" id="KHT50850.1"/>
    </source>
</evidence>
<dbReference type="InterPro" id="IPR012309">
    <property type="entry name" value="DNA_ligase_ATP-dep_C"/>
</dbReference>
<dbReference type="GO" id="GO:0003910">
    <property type="term" value="F:DNA ligase (ATP) activity"/>
    <property type="evidence" value="ECO:0007669"/>
    <property type="project" value="UniProtKB-EC"/>
</dbReference>
<keyword evidence="2 16" id="KW-0436">Ligase</keyword>
<dbReference type="InterPro" id="IPR036599">
    <property type="entry name" value="DNA_ligase_N_sf"/>
</dbReference>
<dbReference type="Pfam" id="PF04675">
    <property type="entry name" value="DNA_ligase_A_N"/>
    <property type="match status" value="1"/>
</dbReference>
<evidence type="ECO:0000256" key="13">
    <source>
        <dbReference type="ARBA" id="ARBA00034003"/>
    </source>
</evidence>
<dbReference type="InterPro" id="IPR050191">
    <property type="entry name" value="ATP-dep_DNA_ligase"/>
</dbReference>
<dbReference type="InterPro" id="IPR016059">
    <property type="entry name" value="DNA_ligase_ATP-dep_CS"/>
</dbReference>
<protein>
    <recommendedName>
        <fullName evidence="1">DNA ligase (ATP)</fullName>
        <ecNumber evidence="1">6.5.1.1</ecNumber>
    </recommendedName>
</protein>
<evidence type="ECO:0000256" key="9">
    <source>
        <dbReference type="ARBA" id="ARBA00022842"/>
    </source>
</evidence>
<dbReference type="EMBL" id="JWLW01000023">
    <property type="protein sequence ID" value="KHT50850.1"/>
    <property type="molecule type" value="Genomic_DNA"/>
</dbReference>
<keyword evidence="7" id="KW-0227">DNA damage</keyword>
<dbReference type="GO" id="GO:0003677">
    <property type="term" value="F:DNA binding"/>
    <property type="evidence" value="ECO:0007669"/>
    <property type="project" value="InterPro"/>
</dbReference>
<dbReference type="Gene3D" id="1.10.3260.10">
    <property type="entry name" value="DNA ligase, ATP-dependent, N-terminal domain"/>
    <property type="match status" value="1"/>
</dbReference>
<dbReference type="Gene3D" id="2.40.50.140">
    <property type="entry name" value="Nucleic acid-binding proteins"/>
    <property type="match status" value="1"/>
</dbReference>
<evidence type="ECO:0000256" key="10">
    <source>
        <dbReference type="ARBA" id="ARBA00023172"/>
    </source>
</evidence>
<dbReference type="NCBIfam" id="NF006701">
    <property type="entry name" value="PRK09247.1"/>
    <property type="match status" value="1"/>
</dbReference>
<evidence type="ECO:0000256" key="2">
    <source>
        <dbReference type="ARBA" id="ARBA00022598"/>
    </source>
</evidence>
<dbReference type="PROSITE" id="PS50160">
    <property type="entry name" value="DNA_LIGASE_A3"/>
    <property type="match status" value="1"/>
</dbReference>
<organism evidence="16 17">
    <name type="scientific">Alteromonas marina</name>
    <dbReference type="NCBI Taxonomy" id="203795"/>
    <lineage>
        <taxon>Bacteria</taxon>
        <taxon>Pseudomonadati</taxon>
        <taxon>Pseudomonadota</taxon>
        <taxon>Gammaproteobacteria</taxon>
        <taxon>Alteromonadales</taxon>
        <taxon>Alteromonadaceae</taxon>
        <taxon>Alteromonas/Salinimonas group</taxon>
        <taxon>Alteromonas</taxon>
    </lineage>
</organism>
<keyword evidence="8" id="KW-0067">ATP-binding</keyword>
<dbReference type="AlphaFoldDB" id="A0A0B3Z1G5"/>
<keyword evidence="10" id="KW-0233">DNA recombination</keyword>
<evidence type="ECO:0000256" key="6">
    <source>
        <dbReference type="ARBA" id="ARBA00022741"/>
    </source>
</evidence>
<dbReference type="InterPro" id="IPR012340">
    <property type="entry name" value="NA-bd_OB-fold"/>
</dbReference>
<proteinExistence type="predicted"/>
<keyword evidence="6" id="KW-0547">Nucleotide-binding</keyword>
<evidence type="ECO:0000256" key="1">
    <source>
        <dbReference type="ARBA" id="ARBA00012727"/>
    </source>
</evidence>
<evidence type="ECO:0000256" key="11">
    <source>
        <dbReference type="ARBA" id="ARBA00023204"/>
    </source>
</evidence>
<dbReference type="InterPro" id="IPR012310">
    <property type="entry name" value="DNA_ligase_ATP-dep_cent"/>
</dbReference>
<dbReference type="SUPFAM" id="SSF50249">
    <property type="entry name" value="Nucleic acid-binding proteins"/>
    <property type="match status" value="1"/>
</dbReference>
<dbReference type="GO" id="GO:0006260">
    <property type="term" value="P:DNA replication"/>
    <property type="evidence" value="ECO:0007669"/>
    <property type="project" value="UniProtKB-KW"/>
</dbReference>
<dbReference type="SUPFAM" id="SSF56091">
    <property type="entry name" value="DNA ligase/mRNA capping enzyme, catalytic domain"/>
    <property type="match status" value="1"/>
</dbReference>
<feature type="domain" description="ATP-dependent DNA ligase family profile" evidence="15">
    <location>
        <begin position="351"/>
        <end position="482"/>
    </location>
</feature>
<dbReference type="PROSITE" id="PS00697">
    <property type="entry name" value="DNA_LIGASE_A1"/>
    <property type="match status" value="1"/>
</dbReference>
<evidence type="ECO:0000259" key="15">
    <source>
        <dbReference type="PROSITE" id="PS50160"/>
    </source>
</evidence>
<feature type="compositionally biased region" description="Polar residues" evidence="14">
    <location>
        <begin position="323"/>
        <end position="334"/>
    </location>
</feature>
<reference evidence="16 17" key="1">
    <citation type="submission" date="2014-12" db="EMBL/GenBank/DDBJ databases">
        <title>Genome sequencing of Alteromonas marina AD001.</title>
        <authorList>
            <person name="Adrian T.G.S."/>
            <person name="Chan K.G."/>
        </authorList>
    </citation>
    <scope>NUCLEOTIDE SEQUENCE [LARGE SCALE GENOMIC DNA]</scope>
    <source>
        <strain evidence="16 17">AD001</strain>
    </source>
</reference>
<name>A0A0B3Z1G5_9ALTE</name>
<dbReference type="Gene3D" id="3.30.470.30">
    <property type="entry name" value="DNA ligase/mRNA capping enzyme"/>
    <property type="match status" value="1"/>
</dbReference>
<keyword evidence="3" id="KW-0132">Cell division</keyword>
<accession>A0A0B3Z1G5</accession>
<sequence length="576" mass="64510">MEAFSHLLEQLYFTSGNKAKAQLIADYIANAPDPDRGWAIAAMAGTLRFDFFKRNTVKKLISEHTDPALFAMSYDYVGEVSETVAHLWPYSEPSDSLPTLTEVVETFTSISKQKVSATLAHYLTIMTPAQRWALLKLGTRGLRIGVSARSIKQILADYGNKDIKEVETLWHAVTPPYVDMLGWLEGKVDKPDIKNAVTFHPVMLSHPIEDSDIKAFTKNTWQIENKYDGIRVQLVVKSNNPINDKAQNGSGADGDKPQKALFSRTGDDISHSFPDLLESISGNMVLDGELLVIHNAEPGFHPSEESTAQSAASQRTSSDKSGKQASSATQPNVDTFNALQQRLNKKKPSKALQSSAPVGLIVYDALVLNGEDLTEKTLKARRHYLEEWFSKTNNSRLFLSETLNATSPETLRQLHTQVCQNRAVEGLMIKRLDSHYVPGRPKGQWFKWKRDPLVVDAVMMYAQRGHGKRSSFYSDYTFGVWEDSQLLPIGKAYSGFTDEELKKLDNWVRRNAVGRFGPVREVKKELVLEVAFDAVHPSSRHKSGVALRFPRIHRIRWDKPASEADTLANVKALIEG</sequence>
<evidence type="ECO:0000256" key="4">
    <source>
        <dbReference type="ARBA" id="ARBA00022705"/>
    </source>
</evidence>
<dbReference type="GO" id="GO:0006310">
    <property type="term" value="P:DNA recombination"/>
    <property type="evidence" value="ECO:0007669"/>
    <property type="project" value="UniProtKB-KW"/>
</dbReference>
<evidence type="ECO:0000256" key="3">
    <source>
        <dbReference type="ARBA" id="ARBA00022618"/>
    </source>
</evidence>
<feature type="region of interest" description="Disordered" evidence="14">
    <location>
        <begin position="298"/>
        <end position="334"/>
    </location>
</feature>
<keyword evidence="4" id="KW-0235">DNA replication</keyword>
<dbReference type="GO" id="GO:0005524">
    <property type="term" value="F:ATP binding"/>
    <property type="evidence" value="ECO:0007669"/>
    <property type="project" value="UniProtKB-KW"/>
</dbReference>
<keyword evidence="9" id="KW-0460">Magnesium</keyword>
<dbReference type="GO" id="GO:0006281">
    <property type="term" value="P:DNA repair"/>
    <property type="evidence" value="ECO:0007669"/>
    <property type="project" value="UniProtKB-KW"/>
</dbReference>
<evidence type="ECO:0000256" key="7">
    <source>
        <dbReference type="ARBA" id="ARBA00022763"/>
    </source>
</evidence>
<dbReference type="GO" id="GO:0051301">
    <property type="term" value="P:cell division"/>
    <property type="evidence" value="ECO:0007669"/>
    <property type="project" value="UniProtKB-KW"/>
</dbReference>
<evidence type="ECO:0000313" key="17">
    <source>
        <dbReference type="Proteomes" id="UP000031197"/>
    </source>
</evidence>
<evidence type="ECO:0000256" key="12">
    <source>
        <dbReference type="ARBA" id="ARBA00023306"/>
    </source>
</evidence>
<dbReference type="InterPro" id="IPR026333">
    <property type="entry name" value="ATP_dep_DNA_lig_pp_1105_fam"/>
</dbReference>
<dbReference type="EC" id="6.5.1.1" evidence="1"/>
<dbReference type="Pfam" id="PF01068">
    <property type="entry name" value="DNA_ligase_A_M"/>
    <property type="match status" value="1"/>
</dbReference>
<keyword evidence="12" id="KW-0131">Cell cycle</keyword>
<comment type="catalytic activity">
    <reaction evidence="13">
        <text>ATP + (deoxyribonucleotide)n-3'-hydroxyl + 5'-phospho-(deoxyribonucleotide)m = (deoxyribonucleotide)n+m + AMP + diphosphate.</text>
        <dbReference type="EC" id="6.5.1.1"/>
    </reaction>
</comment>
<dbReference type="CDD" id="cd07972">
    <property type="entry name" value="OBF_DNA_ligase_Arch_LigB"/>
    <property type="match status" value="1"/>
</dbReference>
<dbReference type="InterPro" id="IPR012308">
    <property type="entry name" value="DNA_ligase_ATP-dep_N"/>
</dbReference>
<gene>
    <name evidence="16" type="ORF">RJ41_13845</name>
</gene>
<dbReference type="NCBIfam" id="TIGR04120">
    <property type="entry name" value="DNA_lig_bact"/>
    <property type="match status" value="1"/>
</dbReference>
<feature type="region of interest" description="Disordered" evidence="14">
    <location>
        <begin position="241"/>
        <end position="265"/>
    </location>
</feature>
<comment type="caution">
    <text evidence="16">The sequence shown here is derived from an EMBL/GenBank/DDBJ whole genome shotgun (WGS) entry which is preliminary data.</text>
</comment>
<dbReference type="GO" id="GO:0046872">
    <property type="term" value="F:metal ion binding"/>
    <property type="evidence" value="ECO:0007669"/>
    <property type="project" value="UniProtKB-KW"/>
</dbReference>
<evidence type="ECO:0000256" key="8">
    <source>
        <dbReference type="ARBA" id="ARBA00022840"/>
    </source>
</evidence>
<evidence type="ECO:0000256" key="5">
    <source>
        <dbReference type="ARBA" id="ARBA00022723"/>
    </source>
</evidence>